<evidence type="ECO:0000313" key="4">
    <source>
        <dbReference type="Proteomes" id="UP001597214"/>
    </source>
</evidence>
<feature type="compositionally biased region" description="Basic and acidic residues" evidence="1">
    <location>
        <begin position="105"/>
        <end position="117"/>
    </location>
</feature>
<dbReference type="InterPro" id="IPR052928">
    <property type="entry name" value="Desiccation-related_membrane"/>
</dbReference>
<sequence length="150" mass="16415">MANQENGNGKDILIGAIVGGVIGAATALFLAPKAGQDLRKELNKQAVVVKNRTNQIGKDVYKKGTELADYAKEQSMVLTKALSEQTNQLRDKLNSGSDQENDTVQELKETGESKLDELKDEVEELLGSSENPQDLKETEEEDPKQEKVEA</sequence>
<proteinExistence type="predicted"/>
<keyword evidence="2" id="KW-1133">Transmembrane helix</keyword>
<protein>
    <submittedName>
        <fullName evidence="3">YtxH domain-containing protein</fullName>
    </submittedName>
</protein>
<dbReference type="EMBL" id="JBHUEM010000054">
    <property type="protein sequence ID" value="MFD1739302.1"/>
    <property type="molecule type" value="Genomic_DNA"/>
</dbReference>
<dbReference type="RefSeq" id="WP_377930531.1">
    <property type="nucleotide sequence ID" value="NZ_JBHUEM010000054.1"/>
</dbReference>
<dbReference type="Proteomes" id="UP001597214">
    <property type="component" value="Unassembled WGS sequence"/>
</dbReference>
<dbReference type="Pfam" id="PF12732">
    <property type="entry name" value="YtxH"/>
    <property type="match status" value="1"/>
</dbReference>
<organism evidence="3 4">
    <name type="scientific">Bacillus salitolerans</name>
    <dbReference type="NCBI Taxonomy" id="1437434"/>
    <lineage>
        <taxon>Bacteria</taxon>
        <taxon>Bacillati</taxon>
        <taxon>Bacillota</taxon>
        <taxon>Bacilli</taxon>
        <taxon>Bacillales</taxon>
        <taxon>Bacillaceae</taxon>
        <taxon>Bacillus</taxon>
    </lineage>
</organism>
<keyword evidence="4" id="KW-1185">Reference proteome</keyword>
<feature type="compositionally biased region" description="Polar residues" evidence="1">
    <location>
        <begin position="88"/>
        <end position="104"/>
    </location>
</feature>
<dbReference type="InterPro" id="IPR024623">
    <property type="entry name" value="YtxH"/>
</dbReference>
<evidence type="ECO:0000256" key="1">
    <source>
        <dbReference type="SAM" id="MobiDB-lite"/>
    </source>
</evidence>
<name>A0ABW4LXZ8_9BACI</name>
<dbReference type="PANTHER" id="PTHR35792">
    <property type="entry name" value="GENERAL STRESS PROTEIN"/>
    <property type="match status" value="1"/>
</dbReference>
<comment type="caution">
    <text evidence="3">The sequence shown here is derived from an EMBL/GenBank/DDBJ whole genome shotgun (WGS) entry which is preliminary data.</text>
</comment>
<keyword evidence="2" id="KW-0812">Transmembrane</keyword>
<keyword evidence="2" id="KW-0472">Membrane</keyword>
<reference evidence="4" key="1">
    <citation type="journal article" date="2019" name="Int. J. Syst. Evol. Microbiol.">
        <title>The Global Catalogue of Microorganisms (GCM) 10K type strain sequencing project: providing services to taxonomists for standard genome sequencing and annotation.</title>
        <authorList>
            <consortium name="The Broad Institute Genomics Platform"/>
            <consortium name="The Broad Institute Genome Sequencing Center for Infectious Disease"/>
            <person name="Wu L."/>
            <person name="Ma J."/>
        </authorList>
    </citation>
    <scope>NUCLEOTIDE SEQUENCE [LARGE SCALE GENOMIC DNA]</scope>
    <source>
        <strain evidence="4">CCUG 49339</strain>
    </source>
</reference>
<feature type="transmembrane region" description="Helical" evidence="2">
    <location>
        <begin position="12"/>
        <end position="31"/>
    </location>
</feature>
<gene>
    <name evidence="3" type="ORF">ACFSCX_22740</name>
</gene>
<evidence type="ECO:0000313" key="3">
    <source>
        <dbReference type="EMBL" id="MFD1739302.1"/>
    </source>
</evidence>
<evidence type="ECO:0000256" key="2">
    <source>
        <dbReference type="SAM" id="Phobius"/>
    </source>
</evidence>
<dbReference type="PANTHER" id="PTHR35792:SF1">
    <property type="entry name" value="SLL0268 PROTEIN"/>
    <property type="match status" value="1"/>
</dbReference>
<accession>A0ABW4LXZ8</accession>
<feature type="region of interest" description="Disordered" evidence="1">
    <location>
        <begin position="88"/>
        <end position="150"/>
    </location>
</feature>